<dbReference type="RefSeq" id="WP_167086846.1">
    <property type="nucleotide sequence ID" value="NZ_WHJG01000009.1"/>
</dbReference>
<evidence type="ECO:0000313" key="2">
    <source>
        <dbReference type="Proteomes" id="UP000621455"/>
    </source>
</evidence>
<sequence>MQITTYEYKGFTISVTPIKDCGDQWDFEYRITKTGEGGQDTDPAPALTRSQTAGGHATAEVACLAGVEVARIEIDNLLALSREREPER</sequence>
<gene>
    <name evidence="1" type="ORF">F2P44_11500</name>
</gene>
<protein>
    <submittedName>
        <fullName evidence="1">Uncharacterized protein</fullName>
    </submittedName>
</protein>
<keyword evidence="2" id="KW-1185">Reference proteome</keyword>
<accession>A0ABX0NBQ8</accession>
<name>A0ABX0NBQ8_9BURK</name>
<organism evidence="1 2">
    <name type="scientific">Massilia frigida</name>
    <dbReference type="NCBI Taxonomy" id="2609281"/>
    <lineage>
        <taxon>Bacteria</taxon>
        <taxon>Pseudomonadati</taxon>
        <taxon>Pseudomonadota</taxon>
        <taxon>Betaproteobacteria</taxon>
        <taxon>Burkholderiales</taxon>
        <taxon>Oxalobacteraceae</taxon>
        <taxon>Telluria group</taxon>
        <taxon>Massilia</taxon>
    </lineage>
</organism>
<reference evidence="1 2" key="1">
    <citation type="submission" date="2019-10" db="EMBL/GenBank/DDBJ databases">
        <title>Taxonomy of Antarctic Massilia spp.: description of Massilia rubra sp. nov., Massilia aquatica sp. nov., Massilia mucilaginosa sp. nov., Massilia frigida sp. nov. isolated from streams, lakes and regoliths.</title>
        <authorList>
            <person name="Holochova P."/>
            <person name="Sedlacek I."/>
            <person name="Kralova S."/>
            <person name="Maslanova I."/>
            <person name="Busse H.-J."/>
            <person name="Stankova E."/>
            <person name="Vrbovska V."/>
            <person name="Kovarovic V."/>
            <person name="Bartak M."/>
            <person name="Svec P."/>
            <person name="Pantucek R."/>
        </authorList>
    </citation>
    <scope>NUCLEOTIDE SEQUENCE [LARGE SCALE GENOMIC DNA]</scope>
    <source>
        <strain evidence="1 2">CCM 8695</strain>
    </source>
</reference>
<evidence type="ECO:0000313" key="1">
    <source>
        <dbReference type="EMBL" id="NHZ79896.1"/>
    </source>
</evidence>
<proteinExistence type="predicted"/>
<dbReference type="EMBL" id="WHJG01000009">
    <property type="protein sequence ID" value="NHZ79896.1"/>
    <property type="molecule type" value="Genomic_DNA"/>
</dbReference>
<dbReference type="Proteomes" id="UP000621455">
    <property type="component" value="Unassembled WGS sequence"/>
</dbReference>
<comment type="caution">
    <text evidence="1">The sequence shown here is derived from an EMBL/GenBank/DDBJ whole genome shotgun (WGS) entry which is preliminary data.</text>
</comment>